<evidence type="ECO:0000313" key="1">
    <source>
        <dbReference type="EMBL" id="WQF81899.1"/>
    </source>
</evidence>
<proteinExistence type="predicted"/>
<name>A0AAX4IF34_9PEZI</name>
<dbReference type="Proteomes" id="UP001322277">
    <property type="component" value="Chromosome 4"/>
</dbReference>
<dbReference type="KEGG" id="cdet:87943416"/>
<evidence type="ECO:0000313" key="2">
    <source>
        <dbReference type="Proteomes" id="UP001322277"/>
    </source>
</evidence>
<sequence>MDRYPCVNRYKHGVDCPGWVNVHNARCEDLQPTIFEILTANKGFKRQAVSATTPRKPALESAARGHASAEIERKKGYHPHRISLQPASMLKEWAGGLRSEGLDRQNLGQPVHIVL</sequence>
<accession>A0AAX4IF34</accession>
<dbReference type="GeneID" id="87943416"/>
<dbReference type="EMBL" id="CP137308">
    <property type="protein sequence ID" value="WQF81899.1"/>
    <property type="molecule type" value="Genomic_DNA"/>
</dbReference>
<protein>
    <submittedName>
        <fullName evidence="1">Uncharacterized protein</fullName>
    </submittedName>
</protein>
<gene>
    <name evidence="1" type="ORF">CDEST_06913</name>
</gene>
<dbReference type="AlphaFoldDB" id="A0AAX4IF34"/>
<dbReference type="RefSeq" id="XP_062779123.1">
    <property type="nucleotide sequence ID" value="XM_062923072.1"/>
</dbReference>
<organism evidence="1 2">
    <name type="scientific">Colletotrichum destructivum</name>
    <dbReference type="NCBI Taxonomy" id="34406"/>
    <lineage>
        <taxon>Eukaryota</taxon>
        <taxon>Fungi</taxon>
        <taxon>Dikarya</taxon>
        <taxon>Ascomycota</taxon>
        <taxon>Pezizomycotina</taxon>
        <taxon>Sordariomycetes</taxon>
        <taxon>Hypocreomycetidae</taxon>
        <taxon>Glomerellales</taxon>
        <taxon>Glomerellaceae</taxon>
        <taxon>Colletotrichum</taxon>
        <taxon>Colletotrichum destructivum species complex</taxon>
    </lineage>
</organism>
<keyword evidence="2" id="KW-1185">Reference proteome</keyword>
<reference evidence="2" key="1">
    <citation type="journal article" date="2023" name="bioRxiv">
        <title>Complete genome of the Medicago anthracnose fungus, Colletotrichum destructivum, reveals a mini-chromosome-like region within a core chromosome.</title>
        <authorList>
            <person name="Lapalu N."/>
            <person name="Simon A."/>
            <person name="Lu A."/>
            <person name="Plaumann P.-L."/>
            <person name="Amselem J."/>
            <person name="Pigne S."/>
            <person name="Auger A."/>
            <person name="Koch C."/>
            <person name="Dallery J.-F."/>
            <person name="O'Connell R.J."/>
        </authorList>
    </citation>
    <scope>NUCLEOTIDE SEQUENCE [LARGE SCALE GENOMIC DNA]</scope>
    <source>
        <strain evidence="2">CBS 520.97</strain>
    </source>
</reference>